<evidence type="ECO:0000256" key="1">
    <source>
        <dbReference type="ARBA" id="ARBA00022723"/>
    </source>
</evidence>
<dbReference type="KEGG" id="pchm:VFPPC_05106"/>
<dbReference type="GeneID" id="28848344"/>
<dbReference type="Gene3D" id="4.10.240.10">
    <property type="entry name" value="Zn(2)-C6 fungal-type DNA-binding domain"/>
    <property type="match status" value="1"/>
</dbReference>
<dbReference type="Pfam" id="PF04082">
    <property type="entry name" value="Fungal_trans"/>
    <property type="match status" value="1"/>
</dbReference>
<dbReference type="InterPro" id="IPR007219">
    <property type="entry name" value="XnlR_reg_dom"/>
</dbReference>
<dbReference type="GO" id="GO:0006351">
    <property type="term" value="P:DNA-templated transcription"/>
    <property type="evidence" value="ECO:0007669"/>
    <property type="project" value="InterPro"/>
</dbReference>
<dbReference type="PROSITE" id="PS50048">
    <property type="entry name" value="ZN2_CY6_FUNGAL_2"/>
    <property type="match status" value="1"/>
</dbReference>
<dbReference type="GO" id="GO:0003677">
    <property type="term" value="F:DNA binding"/>
    <property type="evidence" value="ECO:0007669"/>
    <property type="project" value="InterPro"/>
</dbReference>
<evidence type="ECO:0000313" key="6">
    <source>
        <dbReference type="Proteomes" id="UP000078397"/>
    </source>
</evidence>
<feature type="compositionally biased region" description="Polar residues" evidence="3">
    <location>
        <begin position="132"/>
        <end position="142"/>
    </location>
</feature>
<evidence type="ECO:0000256" key="3">
    <source>
        <dbReference type="SAM" id="MobiDB-lite"/>
    </source>
</evidence>
<dbReference type="EMBL" id="LSBJ02000003">
    <property type="protein sequence ID" value="OAQ68956.1"/>
    <property type="molecule type" value="Genomic_DNA"/>
</dbReference>
<comment type="caution">
    <text evidence="5">The sequence shown here is derived from an EMBL/GenBank/DDBJ whole genome shotgun (WGS) entry which is preliminary data.</text>
</comment>
<dbReference type="Proteomes" id="UP000078397">
    <property type="component" value="Unassembled WGS sequence"/>
</dbReference>
<dbReference type="SUPFAM" id="SSF57701">
    <property type="entry name" value="Zn2/Cys6 DNA-binding domain"/>
    <property type="match status" value="1"/>
</dbReference>
<dbReference type="PROSITE" id="PS00463">
    <property type="entry name" value="ZN2_CY6_FUNGAL_1"/>
    <property type="match status" value="1"/>
</dbReference>
<organism evidence="5 6">
    <name type="scientific">Pochonia chlamydosporia 170</name>
    <dbReference type="NCBI Taxonomy" id="1380566"/>
    <lineage>
        <taxon>Eukaryota</taxon>
        <taxon>Fungi</taxon>
        <taxon>Dikarya</taxon>
        <taxon>Ascomycota</taxon>
        <taxon>Pezizomycotina</taxon>
        <taxon>Sordariomycetes</taxon>
        <taxon>Hypocreomycetidae</taxon>
        <taxon>Hypocreales</taxon>
        <taxon>Clavicipitaceae</taxon>
        <taxon>Pochonia</taxon>
    </lineage>
</organism>
<feature type="region of interest" description="Disordered" evidence="3">
    <location>
        <begin position="76"/>
        <end position="142"/>
    </location>
</feature>
<dbReference type="STRING" id="1380566.A0A179FTI3"/>
<sequence>MYERQRVWRACQACRKKKIKCDGEQPCRSCNKSRADCAYTEPFSNMRMADPQYVMRLESRLLSMEKKLREQNDNLAAGSAADVAPATTASTTNENGQREHVNDLHQRPVNGHAIPPNRDHEGSVHTHRNEATIPSPTASQQTPVMPLEVLDPMLYDCTGDFVPEESPNPESKLEDIRSLPQSLIEALVSQFYRNTYSIFPIIREPEFRQQLDQWTSSGEDDNGFVPVLYALLAVSAIVLPADHAVFNIPEVQGYKSLDLGDLISSHANSKLSLKTHKSGKLARANSVVAHGLLSLYLAEVGQVTEAWVTAGHAIRLYQGLDLYDSASSSMGPVEVQNGHSAVWWCLYILDRSLSTVLLKPLAIDDAECDVNSSDDGESHISVSEDEIDPWFSIITDFYITMGKIYKSVRSIRRLQHSDKCSTNEILHSRLKKHDLELEQYYEKQVLPNMRHTSNDSQRMGLQTIAVCSYFIGVVLLYRQFIETFHIEDPQVYLRCAEAASNCIKLTPKVLDTIPASHFIIQQSRSIYVSAKVLLHCTRLARNENFTKKAWDDVQMGLDLLRKIKIQWPEIKKYQRLTEEDMRRTRIELDRHESFSKTFDLFGSISGDGNYTRLPGSSPAMSNEMADSNTDRCHKRSRPGVELDDAHDTQSPPKRQKSLRPCSYLSPDFPSLFQTGGSEMADDDFTMSFMLDLAALTPTTAFASANLCGREGN</sequence>
<proteinExistence type="predicted"/>
<dbReference type="InterPro" id="IPR036864">
    <property type="entry name" value="Zn2-C6_fun-type_DNA-bd_sf"/>
</dbReference>
<dbReference type="Pfam" id="PF00172">
    <property type="entry name" value="Zn_clus"/>
    <property type="match status" value="1"/>
</dbReference>
<dbReference type="SMART" id="SM00906">
    <property type="entry name" value="Fungal_trans"/>
    <property type="match status" value="1"/>
</dbReference>
<keyword evidence="2" id="KW-0539">Nucleus</keyword>
<dbReference type="GO" id="GO:0000981">
    <property type="term" value="F:DNA-binding transcription factor activity, RNA polymerase II-specific"/>
    <property type="evidence" value="ECO:0007669"/>
    <property type="project" value="InterPro"/>
</dbReference>
<dbReference type="InterPro" id="IPR001138">
    <property type="entry name" value="Zn2Cys6_DnaBD"/>
</dbReference>
<evidence type="ECO:0000259" key="4">
    <source>
        <dbReference type="PROSITE" id="PS50048"/>
    </source>
</evidence>
<gene>
    <name evidence="5" type="ORF">VFPPC_05106</name>
</gene>
<dbReference type="InterPro" id="IPR050987">
    <property type="entry name" value="AtrR-like"/>
</dbReference>
<dbReference type="RefSeq" id="XP_018145806.1">
    <property type="nucleotide sequence ID" value="XM_018284350.1"/>
</dbReference>
<feature type="compositionally biased region" description="Basic and acidic residues" evidence="3">
    <location>
        <begin position="117"/>
        <end position="130"/>
    </location>
</feature>
<feature type="domain" description="Zn(2)-C6 fungal-type" evidence="4">
    <location>
        <begin position="10"/>
        <end position="39"/>
    </location>
</feature>
<dbReference type="PANTHER" id="PTHR46910">
    <property type="entry name" value="TRANSCRIPTION FACTOR PDR1"/>
    <property type="match status" value="1"/>
</dbReference>
<evidence type="ECO:0000256" key="2">
    <source>
        <dbReference type="ARBA" id="ARBA00023242"/>
    </source>
</evidence>
<dbReference type="OrthoDB" id="6486656at2759"/>
<feature type="region of interest" description="Disordered" evidence="3">
    <location>
        <begin position="611"/>
        <end position="662"/>
    </location>
</feature>
<dbReference type="AlphaFoldDB" id="A0A179FTI3"/>
<keyword evidence="1" id="KW-0479">Metal-binding</keyword>
<dbReference type="PANTHER" id="PTHR46910:SF1">
    <property type="entry name" value="MISCELLANEOUS ZN(II)2CYS6 TRANSCRIPTION FACTOR (EUROFUNG)-RELATED"/>
    <property type="match status" value="1"/>
</dbReference>
<evidence type="ECO:0000313" key="5">
    <source>
        <dbReference type="EMBL" id="OAQ68956.1"/>
    </source>
</evidence>
<dbReference type="CDD" id="cd00067">
    <property type="entry name" value="GAL4"/>
    <property type="match status" value="1"/>
</dbReference>
<dbReference type="GO" id="GO:0008270">
    <property type="term" value="F:zinc ion binding"/>
    <property type="evidence" value="ECO:0007669"/>
    <property type="project" value="InterPro"/>
</dbReference>
<dbReference type="CDD" id="cd12148">
    <property type="entry name" value="fungal_TF_MHR"/>
    <property type="match status" value="1"/>
</dbReference>
<accession>A0A179FTI3</accession>
<feature type="compositionally biased region" description="Basic and acidic residues" evidence="3">
    <location>
        <begin position="638"/>
        <end position="647"/>
    </location>
</feature>
<dbReference type="SMART" id="SM00066">
    <property type="entry name" value="GAL4"/>
    <property type="match status" value="1"/>
</dbReference>
<feature type="compositionally biased region" description="Polar residues" evidence="3">
    <location>
        <begin position="618"/>
        <end position="627"/>
    </location>
</feature>
<protein>
    <submittedName>
        <fullName evidence="5">Fungal specific transcription factor domain-containing protein</fullName>
    </submittedName>
</protein>
<feature type="compositionally biased region" description="Basic and acidic residues" evidence="3">
    <location>
        <begin position="96"/>
        <end position="106"/>
    </location>
</feature>
<keyword evidence="6" id="KW-1185">Reference proteome</keyword>
<name>A0A179FTI3_METCM</name>
<reference evidence="5 6" key="1">
    <citation type="journal article" date="2016" name="PLoS Pathog.">
        <title>Biosynthesis of antibiotic leucinostatins in bio-control fungus Purpureocillium lilacinum and their inhibition on phytophthora revealed by genome mining.</title>
        <authorList>
            <person name="Wang G."/>
            <person name="Liu Z."/>
            <person name="Lin R."/>
            <person name="Li E."/>
            <person name="Mao Z."/>
            <person name="Ling J."/>
            <person name="Yang Y."/>
            <person name="Yin W.B."/>
            <person name="Xie B."/>
        </authorList>
    </citation>
    <scope>NUCLEOTIDE SEQUENCE [LARGE SCALE GENOMIC DNA]</scope>
    <source>
        <strain evidence="5">170</strain>
    </source>
</reference>